<dbReference type="RefSeq" id="XP_007764110.1">
    <property type="nucleotide sequence ID" value="XM_007765920.1"/>
</dbReference>
<dbReference type="GeneID" id="19207302"/>
<evidence type="ECO:0000313" key="11">
    <source>
        <dbReference type="EMBL" id="EIW85659.1"/>
    </source>
</evidence>
<dbReference type="PANTHER" id="PTHR16228">
    <property type="entry name" value="DIVALENT CATION TRANSPORTER SOLUTE CARRIER FAMILY 41"/>
    <property type="match status" value="1"/>
</dbReference>
<dbReference type="SUPFAM" id="SSF161093">
    <property type="entry name" value="MgtE membrane domain-like"/>
    <property type="match status" value="2"/>
</dbReference>
<feature type="transmembrane region" description="Helical" evidence="9">
    <location>
        <begin position="214"/>
        <end position="242"/>
    </location>
</feature>
<keyword evidence="8 9" id="KW-0472">Membrane</keyword>
<keyword evidence="7" id="KW-0406">Ion transport</keyword>
<dbReference type="EMBL" id="JH711574">
    <property type="protein sequence ID" value="EIW85659.1"/>
    <property type="molecule type" value="Genomic_DNA"/>
</dbReference>
<keyword evidence="5" id="KW-0460">Magnesium</keyword>
<feature type="transmembrane region" description="Helical" evidence="9">
    <location>
        <begin position="254"/>
        <end position="281"/>
    </location>
</feature>
<dbReference type="InterPro" id="IPR006667">
    <property type="entry name" value="SLC41_membr_dom"/>
</dbReference>
<evidence type="ECO:0000256" key="5">
    <source>
        <dbReference type="ARBA" id="ARBA00022842"/>
    </source>
</evidence>
<keyword evidence="4 9" id="KW-0812">Transmembrane</keyword>
<dbReference type="KEGG" id="cput:CONPUDRAFT_48875"/>
<accession>A0A5M3N2P8</accession>
<dbReference type="OMA" id="WDPDNVT"/>
<dbReference type="InterPro" id="IPR036739">
    <property type="entry name" value="SLC41_membr_dom_sf"/>
</dbReference>
<dbReference type="OrthoDB" id="666972at2759"/>
<evidence type="ECO:0000256" key="6">
    <source>
        <dbReference type="ARBA" id="ARBA00022989"/>
    </source>
</evidence>
<dbReference type="GO" id="GO:0008324">
    <property type="term" value="F:monoatomic cation transmembrane transporter activity"/>
    <property type="evidence" value="ECO:0007669"/>
    <property type="project" value="InterPro"/>
</dbReference>
<organism evidence="11 12">
    <name type="scientific">Coniophora puteana (strain RWD-64-598)</name>
    <name type="common">Brown rot fungus</name>
    <dbReference type="NCBI Taxonomy" id="741705"/>
    <lineage>
        <taxon>Eukaryota</taxon>
        <taxon>Fungi</taxon>
        <taxon>Dikarya</taxon>
        <taxon>Basidiomycota</taxon>
        <taxon>Agaricomycotina</taxon>
        <taxon>Agaricomycetes</taxon>
        <taxon>Agaricomycetidae</taxon>
        <taxon>Boletales</taxon>
        <taxon>Coniophorineae</taxon>
        <taxon>Coniophoraceae</taxon>
        <taxon>Coniophora</taxon>
    </lineage>
</organism>
<evidence type="ECO:0000256" key="2">
    <source>
        <dbReference type="ARBA" id="ARBA00009749"/>
    </source>
</evidence>
<feature type="transmembrane region" description="Helical" evidence="9">
    <location>
        <begin position="345"/>
        <end position="364"/>
    </location>
</feature>
<keyword evidence="12" id="KW-1185">Reference proteome</keyword>
<keyword evidence="6 9" id="KW-1133">Transmembrane helix</keyword>
<proteinExistence type="inferred from homology"/>
<feature type="transmembrane region" description="Helical" evidence="9">
    <location>
        <begin position="124"/>
        <end position="147"/>
    </location>
</feature>
<evidence type="ECO:0000256" key="9">
    <source>
        <dbReference type="SAM" id="Phobius"/>
    </source>
</evidence>
<evidence type="ECO:0000313" key="12">
    <source>
        <dbReference type="Proteomes" id="UP000053558"/>
    </source>
</evidence>
<feature type="domain" description="SLC41A/MgtE integral membrane" evidence="10">
    <location>
        <begin position="81"/>
        <end position="270"/>
    </location>
</feature>
<feature type="transmembrane region" description="Helical" evidence="9">
    <location>
        <begin position="287"/>
        <end position="305"/>
    </location>
</feature>
<sequence>MDLANVDEGRTALLGAEGRTRGWERRPAAPQSTWAQVSGIVLESAPTLLLTSIGLLFTGELLDHVSRWRAMRTIDELIMIIPVILNLKGNLEMNLSARLGTAANTGVLDDPHVRKRTVLGNLTLLQVQATVVAFVAACVSMLLGLFVPAVASASPTATAEAGAVAAGAVRGLIFKRKPRPKPPIIDGRPRSGIAEYVSPSLVHKHVHILTTPRFILVASTAMLSACMSSLVLGTFMCGLILLCRRLGRDPDNIAPPIAACLGDLVTLALLGLTSSVLITFVNTSFPLLIGVLLTASAALCVTMVRKNRHVRSLLTQGWGPLFGAMVITSASGIVLDMFAQRYQGFPILAIVISGLPGSVGSIFVSRLSTALHASAASAAHPHPSSEPSKPAPAAPAPRLVALTLLLVTLPVEVLFLTLLRAFGWLSLPLVFAVFAMLFFCTAVSISLLFARRLTEWLWARGRDPDMDAMPLHSAAMDLLGQLLLVLCFELVGLLGVKMER</sequence>
<dbReference type="InterPro" id="IPR045349">
    <property type="entry name" value="SLC41A1-3"/>
</dbReference>
<dbReference type="AlphaFoldDB" id="A0A5M3N2P8"/>
<dbReference type="Gene3D" id="1.10.357.20">
    <property type="entry name" value="SLC41 divalent cation transporters, integral membrane domain"/>
    <property type="match status" value="2"/>
</dbReference>
<comment type="caution">
    <text evidence="11">The sequence shown here is derived from an EMBL/GenBank/DDBJ whole genome shotgun (WGS) entry which is preliminary data.</text>
</comment>
<evidence type="ECO:0000256" key="1">
    <source>
        <dbReference type="ARBA" id="ARBA00004141"/>
    </source>
</evidence>
<name>A0A5M3N2P8_CONPW</name>
<dbReference type="PANTHER" id="PTHR16228:SF7">
    <property type="entry name" value="SLC41A_MGTE INTEGRAL MEMBRANE DOMAIN-CONTAINING PROTEIN"/>
    <property type="match status" value="1"/>
</dbReference>
<comment type="similarity">
    <text evidence="2">Belongs to the SLC41A transporter family.</text>
</comment>
<feature type="transmembrane region" description="Helical" evidence="9">
    <location>
        <begin position="399"/>
        <end position="423"/>
    </location>
</feature>
<evidence type="ECO:0000256" key="3">
    <source>
        <dbReference type="ARBA" id="ARBA00022448"/>
    </source>
</evidence>
<feature type="domain" description="SLC41A/MgtE integral membrane" evidence="10">
    <location>
        <begin position="351"/>
        <end position="487"/>
    </location>
</feature>
<protein>
    <recommendedName>
        <fullName evidence="10">SLC41A/MgtE integral membrane domain-containing protein</fullName>
    </recommendedName>
</protein>
<comment type="subcellular location">
    <subcellularLocation>
        <location evidence="1">Membrane</location>
        <topology evidence="1">Multi-pass membrane protein</topology>
    </subcellularLocation>
</comment>
<feature type="transmembrane region" description="Helical" evidence="9">
    <location>
        <begin position="471"/>
        <end position="496"/>
    </location>
</feature>
<keyword evidence="3" id="KW-0813">Transport</keyword>
<evidence type="ECO:0000256" key="4">
    <source>
        <dbReference type="ARBA" id="ARBA00022692"/>
    </source>
</evidence>
<evidence type="ECO:0000256" key="8">
    <source>
        <dbReference type="ARBA" id="ARBA00023136"/>
    </source>
</evidence>
<feature type="transmembrane region" description="Helical" evidence="9">
    <location>
        <begin position="317"/>
        <end position="339"/>
    </location>
</feature>
<gene>
    <name evidence="11" type="ORF">CONPUDRAFT_48875</name>
</gene>
<dbReference type="GO" id="GO:0005886">
    <property type="term" value="C:plasma membrane"/>
    <property type="evidence" value="ECO:0007669"/>
    <property type="project" value="TreeGrafter"/>
</dbReference>
<evidence type="ECO:0000256" key="7">
    <source>
        <dbReference type="ARBA" id="ARBA00023065"/>
    </source>
</evidence>
<evidence type="ECO:0000259" key="10">
    <source>
        <dbReference type="Pfam" id="PF01769"/>
    </source>
</evidence>
<dbReference type="Pfam" id="PF01769">
    <property type="entry name" value="MgtE"/>
    <property type="match status" value="2"/>
</dbReference>
<reference evidence="12" key="1">
    <citation type="journal article" date="2012" name="Science">
        <title>The Paleozoic origin of enzymatic lignin decomposition reconstructed from 31 fungal genomes.</title>
        <authorList>
            <person name="Floudas D."/>
            <person name="Binder M."/>
            <person name="Riley R."/>
            <person name="Barry K."/>
            <person name="Blanchette R.A."/>
            <person name="Henrissat B."/>
            <person name="Martinez A.T."/>
            <person name="Otillar R."/>
            <person name="Spatafora J.W."/>
            <person name="Yadav J.S."/>
            <person name="Aerts A."/>
            <person name="Benoit I."/>
            <person name="Boyd A."/>
            <person name="Carlson A."/>
            <person name="Copeland A."/>
            <person name="Coutinho P.M."/>
            <person name="de Vries R.P."/>
            <person name="Ferreira P."/>
            <person name="Findley K."/>
            <person name="Foster B."/>
            <person name="Gaskell J."/>
            <person name="Glotzer D."/>
            <person name="Gorecki P."/>
            <person name="Heitman J."/>
            <person name="Hesse C."/>
            <person name="Hori C."/>
            <person name="Igarashi K."/>
            <person name="Jurgens J.A."/>
            <person name="Kallen N."/>
            <person name="Kersten P."/>
            <person name="Kohler A."/>
            <person name="Kuees U."/>
            <person name="Kumar T.K.A."/>
            <person name="Kuo A."/>
            <person name="LaButti K."/>
            <person name="Larrondo L.F."/>
            <person name="Lindquist E."/>
            <person name="Ling A."/>
            <person name="Lombard V."/>
            <person name="Lucas S."/>
            <person name="Lundell T."/>
            <person name="Martin R."/>
            <person name="McLaughlin D.J."/>
            <person name="Morgenstern I."/>
            <person name="Morin E."/>
            <person name="Murat C."/>
            <person name="Nagy L.G."/>
            <person name="Nolan M."/>
            <person name="Ohm R.A."/>
            <person name="Patyshakuliyeva A."/>
            <person name="Rokas A."/>
            <person name="Ruiz-Duenas F.J."/>
            <person name="Sabat G."/>
            <person name="Salamov A."/>
            <person name="Samejima M."/>
            <person name="Schmutz J."/>
            <person name="Slot J.C."/>
            <person name="St John F."/>
            <person name="Stenlid J."/>
            <person name="Sun H."/>
            <person name="Sun S."/>
            <person name="Syed K."/>
            <person name="Tsang A."/>
            <person name="Wiebenga A."/>
            <person name="Young D."/>
            <person name="Pisabarro A."/>
            <person name="Eastwood D.C."/>
            <person name="Martin F."/>
            <person name="Cullen D."/>
            <person name="Grigoriev I.V."/>
            <person name="Hibbett D.S."/>
        </authorList>
    </citation>
    <scope>NUCLEOTIDE SEQUENCE [LARGE SCALE GENOMIC DNA]</scope>
    <source>
        <strain evidence="12">RWD-64-598 SS2</strain>
    </source>
</reference>
<dbReference type="Proteomes" id="UP000053558">
    <property type="component" value="Unassembled WGS sequence"/>
</dbReference>
<feature type="transmembrane region" description="Helical" evidence="9">
    <location>
        <begin position="429"/>
        <end position="450"/>
    </location>
</feature>